<feature type="compositionally biased region" description="Low complexity" evidence="1">
    <location>
        <begin position="68"/>
        <end position="95"/>
    </location>
</feature>
<feature type="chain" id="PRO_5034143946" evidence="2">
    <location>
        <begin position="21"/>
        <end position="95"/>
    </location>
</feature>
<keyword evidence="2" id="KW-0732">Signal</keyword>
<proteinExistence type="predicted"/>
<dbReference type="GeneID" id="108670649"/>
<evidence type="ECO:0000256" key="2">
    <source>
        <dbReference type="SAM" id="SignalP"/>
    </source>
</evidence>
<dbReference type="OrthoDB" id="6393676at2759"/>
<sequence>MSNFFGLAFILVVVAAMTSAQRDLERFTPGRPVPGVAPGIRPLSAGAQTRPLPRPQIQPVPRPPPVLVPQSLPSQQGGFVVPNPNRPQVQPQPVG</sequence>
<name>A0A8B7NIZ2_HYAAZ</name>
<dbReference type="AlphaFoldDB" id="A0A8B7NIZ2"/>
<accession>A0A8B7NIZ2</accession>
<protein>
    <submittedName>
        <fullName evidence="4">Tyrosine-protein phosphatase non-receptor type 23</fullName>
    </submittedName>
</protein>
<organism evidence="3 4">
    <name type="scientific">Hyalella azteca</name>
    <name type="common">Amphipod</name>
    <dbReference type="NCBI Taxonomy" id="294128"/>
    <lineage>
        <taxon>Eukaryota</taxon>
        <taxon>Metazoa</taxon>
        <taxon>Ecdysozoa</taxon>
        <taxon>Arthropoda</taxon>
        <taxon>Crustacea</taxon>
        <taxon>Multicrustacea</taxon>
        <taxon>Malacostraca</taxon>
        <taxon>Eumalacostraca</taxon>
        <taxon>Peracarida</taxon>
        <taxon>Amphipoda</taxon>
        <taxon>Senticaudata</taxon>
        <taxon>Talitrida</taxon>
        <taxon>Talitroidea</taxon>
        <taxon>Hyalellidae</taxon>
        <taxon>Hyalella</taxon>
    </lineage>
</organism>
<evidence type="ECO:0000313" key="3">
    <source>
        <dbReference type="Proteomes" id="UP000694843"/>
    </source>
</evidence>
<gene>
    <name evidence="4" type="primary">LOC108670649</name>
</gene>
<feature type="region of interest" description="Disordered" evidence="1">
    <location>
        <begin position="29"/>
        <end position="95"/>
    </location>
</feature>
<feature type="compositionally biased region" description="Pro residues" evidence="1">
    <location>
        <begin position="52"/>
        <end position="67"/>
    </location>
</feature>
<dbReference type="RefSeq" id="XP_018013613.1">
    <property type="nucleotide sequence ID" value="XM_018158124.2"/>
</dbReference>
<feature type="signal peptide" evidence="2">
    <location>
        <begin position="1"/>
        <end position="20"/>
    </location>
</feature>
<evidence type="ECO:0000313" key="4">
    <source>
        <dbReference type="RefSeq" id="XP_018013613.1"/>
    </source>
</evidence>
<dbReference type="Proteomes" id="UP000694843">
    <property type="component" value="Unplaced"/>
</dbReference>
<keyword evidence="3" id="KW-1185">Reference proteome</keyword>
<dbReference type="KEGG" id="hazt:108670649"/>
<reference evidence="4" key="1">
    <citation type="submission" date="2025-08" db="UniProtKB">
        <authorList>
            <consortium name="RefSeq"/>
        </authorList>
    </citation>
    <scope>IDENTIFICATION</scope>
    <source>
        <tissue evidence="4">Whole organism</tissue>
    </source>
</reference>
<evidence type="ECO:0000256" key="1">
    <source>
        <dbReference type="SAM" id="MobiDB-lite"/>
    </source>
</evidence>